<dbReference type="InterPro" id="IPR004364">
    <property type="entry name" value="Aa-tRNA-synt_II"/>
</dbReference>
<feature type="compositionally biased region" description="Polar residues" evidence="7">
    <location>
        <begin position="488"/>
        <end position="502"/>
    </location>
</feature>
<dbReference type="InterPro" id="IPR012340">
    <property type="entry name" value="NA-bd_OB-fold"/>
</dbReference>
<dbReference type="GO" id="GO:0003676">
    <property type="term" value="F:nucleic acid binding"/>
    <property type="evidence" value="ECO:0007669"/>
    <property type="project" value="InterPro"/>
</dbReference>
<evidence type="ECO:0000256" key="7">
    <source>
        <dbReference type="SAM" id="MobiDB-lite"/>
    </source>
</evidence>
<reference evidence="10" key="1">
    <citation type="submission" date="2022-05" db="EMBL/GenBank/DDBJ databases">
        <title>The Musa troglodytarum L. genome provides insights into the mechanism of non-climacteric behaviour and enrichment of carotenoids.</title>
        <authorList>
            <person name="Wang J."/>
        </authorList>
    </citation>
    <scope>NUCLEOTIDE SEQUENCE</scope>
    <source>
        <tissue evidence="10">Leaf</tissue>
    </source>
</reference>
<protein>
    <submittedName>
        <fullName evidence="10">GAD domain</fullName>
    </submittedName>
</protein>
<dbReference type="SUPFAM" id="SSF50249">
    <property type="entry name" value="Nucleic acid-binding proteins"/>
    <property type="match status" value="1"/>
</dbReference>
<dbReference type="PANTHER" id="PTHR22594">
    <property type="entry name" value="ASPARTYL/LYSYL-TRNA SYNTHETASE"/>
    <property type="match status" value="1"/>
</dbReference>
<keyword evidence="2" id="KW-0547">Nucleotide-binding</keyword>
<feature type="region of interest" description="Disordered" evidence="7">
    <location>
        <begin position="46"/>
        <end position="80"/>
    </location>
</feature>
<evidence type="ECO:0000256" key="2">
    <source>
        <dbReference type="ARBA" id="ARBA00022741"/>
    </source>
</evidence>
<dbReference type="Pfam" id="PF00152">
    <property type="entry name" value="tRNA-synt_2"/>
    <property type="match status" value="3"/>
</dbReference>
<feature type="region of interest" description="Disordered" evidence="7">
    <location>
        <begin position="480"/>
        <end position="510"/>
    </location>
</feature>
<dbReference type="InterPro" id="IPR045864">
    <property type="entry name" value="aa-tRNA-synth_II/BPL/LPL"/>
</dbReference>
<dbReference type="InterPro" id="IPR047089">
    <property type="entry name" value="Asp-tRNA-ligase_1_N"/>
</dbReference>
<keyword evidence="11" id="KW-1185">Reference proteome</keyword>
<feature type="compositionally biased region" description="Low complexity" evidence="7">
    <location>
        <begin position="60"/>
        <end position="70"/>
    </location>
</feature>
<dbReference type="GO" id="GO:0004815">
    <property type="term" value="F:aspartate-tRNA ligase activity"/>
    <property type="evidence" value="ECO:0007669"/>
    <property type="project" value="TreeGrafter"/>
</dbReference>
<feature type="domain" description="Aminoacyl-tRNA synthetase class II (D/K/N)" evidence="8">
    <location>
        <begin position="268"/>
        <end position="319"/>
    </location>
</feature>
<evidence type="ECO:0000256" key="1">
    <source>
        <dbReference type="ARBA" id="ARBA00022598"/>
    </source>
</evidence>
<feature type="region of interest" description="Disordered" evidence="7">
    <location>
        <begin position="575"/>
        <end position="606"/>
    </location>
</feature>
<dbReference type="GO" id="GO:0005524">
    <property type="term" value="F:ATP binding"/>
    <property type="evidence" value="ECO:0007669"/>
    <property type="project" value="UniProtKB-KW"/>
</dbReference>
<sequence>MAAAILRVSPFFLSPRLARFARFRFKPRTSSRTISVSPLLCSSSSTSSTSSAPLQPPPAAASATAETLGPDSLSESRAASPLQWVPRTALCGELGLEDVGKRVRLCGWVALHRAHGGVTFLNLRDSSGIVQVTTLPEDYPDAYSIANKLRLEYVVAVEGLVRSRPQESVVAENVIVLNSVNRALPFPVTTADNVKDITTEEIRLRFRFLDLRRAQMQFNLRLRHKVVKLIRRYLEDEHEFVEIETPILSRSTPEGARDYLVPSRIQALHHPFTAPNPEDMNDLPLARALAYDMVYNGVEIGGGSLRIYKREVQEKILEIVGGIAYGLDRLVMLLAGSNSIRDVIAFPKTTTAQCALTKAPSSVDPQQLKDLHRHGCLAQTRTIRSEIAMDGGLASVWGYDERIEELKHKLICAAAEQEELRISTRNELQKANETIRRLMDLLEVRTHERDEARRKLQLLLNQMIQPTTVELPILPLHLPPDIPHMGQSRGSSPADTADSPQVSGMDMGDSCDDMRISQHLEFSAYKAMSSATVDRLAMERPLPERGRFQQAVLGAGPLLMNLIFPGPVPQSQVASASVTAHDSPGLKQTSFPNPEGLIPCPLSYAR</sequence>
<keyword evidence="5" id="KW-0030">Aminoacyl-tRNA synthetase</keyword>
<keyword evidence="6" id="KW-0175">Coiled coil</keyword>
<organism evidence="10 11">
    <name type="scientific">Musa troglodytarum</name>
    <name type="common">fe'i banana</name>
    <dbReference type="NCBI Taxonomy" id="320322"/>
    <lineage>
        <taxon>Eukaryota</taxon>
        <taxon>Viridiplantae</taxon>
        <taxon>Streptophyta</taxon>
        <taxon>Embryophyta</taxon>
        <taxon>Tracheophyta</taxon>
        <taxon>Spermatophyta</taxon>
        <taxon>Magnoliopsida</taxon>
        <taxon>Liliopsida</taxon>
        <taxon>Zingiberales</taxon>
        <taxon>Musaceae</taxon>
        <taxon>Musa</taxon>
    </lineage>
</organism>
<dbReference type="OrthoDB" id="439710at2759"/>
<feature type="domain" description="Aminoacyl-tRNA synthetase class II (D/K/N)" evidence="8">
    <location>
        <begin position="200"/>
        <end position="266"/>
    </location>
</feature>
<proteinExistence type="predicted"/>
<dbReference type="Pfam" id="PF07795">
    <property type="entry name" value="DUF1635"/>
    <property type="match status" value="1"/>
</dbReference>
<keyword evidence="4" id="KW-0648">Protein biosynthesis</keyword>
<evidence type="ECO:0000256" key="6">
    <source>
        <dbReference type="SAM" id="Coils"/>
    </source>
</evidence>
<dbReference type="InterPro" id="IPR004365">
    <property type="entry name" value="NA-bd_OB_tRNA"/>
</dbReference>
<evidence type="ECO:0000313" key="11">
    <source>
        <dbReference type="Proteomes" id="UP001055439"/>
    </source>
</evidence>
<feature type="compositionally biased region" description="Polar residues" evidence="7">
    <location>
        <begin position="575"/>
        <end position="592"/>
    </location>
</feature>
<dbReference type="EMBL" id="CP097510">
    <property type="protein sequence ID" value="URE22361.1"/>
    <property type="molecule type" value="Genomic_DNA"/>
</dbReference>
<evidence type="ECO:0000256" key="4">
    <source>
        <dbReference type="ARBA" id="ARBA00022917"/>
    </source>
</evidence>
<dbReference type="CDD" id="cd04317">
    <property type="entry name" value="EcAspRS_like_N"/>
    <property type="match status" value="1"/>
</dbReference>
<dbReference type="Gene3D" id="2.40.50.140">
    <property type="entry name" value="Nucleic acid-binding proteins"/>
    <property type="match status" value="1"/>
</dbReference>
<evidence type="ECO:0000256" key="5">
    <source>
        <dbReference type="ARBA" id="ARBA00023146"/>
    </source>
</evidence>
<dbReference type="GO" id="GO:0006422">
    <property type="term" value="P:aspartyl-tRNA aminoacylation"/>
    <property type="evidence" value="ECO:0007669"/>
    <property type="project" value="TreeGrafter"/>
</dbReference>
<name>A0A9E7GV64_9LILI</name>
<dbReference type="PANTHER" id="PTHR22594:SF5">
    <property type="entry name" value="ASPARTATE--TRNA LIGASE, MITOCHONDRIAL"/>
    <property type="match status" value="1"/>
</dbReference>
<keyword evidence="1" id="KW-0436">Ligase</keyword>
<dbReference type="Proteomes" id="UP001055439">
    <property type="component" value="Chromosome 8"/>
</dbReference>
<evidence type="ECO:0000256" key="3">
    <source>
        <dbReference type="ARBA" id="ARBA00022840"/>
    </source>
</evidence>
<dbReference type="InterPro" id="IPR012862">
    <property type="entry name" value="DUF1635"/>
</dbReference>
<evidence type="ECO:0000259" key="8">
    <source>
        <dbReference type="Pfam" id="PF00152"/>
    </source>
</evidence>
<feature type="coiled-coil region" evidence="6">
    <location>
        <begin position="414"/>
        <end position="445"/>
    </location>
</feature>
<evidence type="ECO:0000313" key="10">
    <source>
        <dbReference type="EMBL" id="URE22361.1"/>
    </source>
</evidence>
<dbReference type="GO" id="GO:0005739">
    <property type="term" value="C:mitochondrion"/>
    <property type="evidence" value="ECO:0007669"/>
    <property type="project" value="TreeGrafter"/>
</dbReference>
<dbReference type="Gene3D" id="3.30.930.10">
    <property type="entry name" value="Bira Bifunctional Protein, Domain 2"/>
    <property type="match status" value="3"/>
</dbReference>
<dbReference type="SUPFAM" id="SSF55681">
    <property type="entry name" value="Class II aaRS and biotin synthetases"/>
    <property type="match status" value="2"/>
</dbReference>
<feature type="domain" description="Aminoacyl-tRNA synthetase class II (D/K/N)" evidence="8">
    <location>
        <begin position="321"/>
        <end position="349"/>
    </location>
</feature>
<feature type="domain" description="OB" evidence="9">
    <location>
        <begin position="103"/>
        <end position="176"/>
    </location>
</feature>
<keyword evidence="3" id="KW-0067">ATP-binding</keyword>
<gene>
    <name evidence="10" type="ORF">MUK42_16850</name>
</gene>
<accession>A0A9E7GV64</accession>
<dbReference type="AlphaFoldDB" id="A0A9E7GV64"/>
<evidence type="ECO:0000259" key="9">
    <source>
        <dbReference type="Pfam" id="PF01336"/>
    </source>
</evidence>
<dbReference type="Pfam" id="PF01336">
    <property type="entry name" value="tRNA_anti-codon"/>
    <property type="match status" value="1"/>
</dbReference>